<comment type="similarity">
    <text evidence="1">Belongs to the PDCD5 family.</text>
</comment>
<reference evidence="3 4" key="1">
    <citation type="journal article" date="2018" name="PLoS ONE">
        <title>The draft genome of Kipferlia bialata reveals reductive genome evolution in fornicate parasites.</title>
        <authorList>
            <person name="Tanifuji G."/>
            <person name="Takabayashi S."/>
            <person name="Kume K."/>
            <person name="Takagi M."/>
            <person name="Nakayama T."/>
            <person name="Kamikawa R."/>
            <person name="Inagaki Y."/>
            <person name="Hashimoto T."/>
        </authorList>
    </citation>
    <scope>NUCLEOTIDE SEQUENCE [LARGE SCALE GENOMIC DNA]</scope>
    <source>
        <strain evidence="3">NY0173</strain>
    </source>
</reference>
<protein>
    <submittedName>
        <fullName evidence="3">PDCD5-related protein</fullName>
    </submittedName>
</protein>
<dbReference type="Gene3D" id="1.10.8.140">
    <property type="entry name" value="PDCD5-like"/>
    <property type="match status" value="1"/>
</dbReference>
<sequence>MDPAQIAAQYANSDAAKKMGQEAAERQQKNSQRDGILVQVCLPAARARLARVKLVDPASAERVENHIVTLATQGKLSAK</sequence>
<comment type="caution">
    <text evidence="3">The sequence shown here is derived from an EMBL/GenBank/DDBJ whole genome shotgun (WGS) entry which is preliminary data.</text>
</comment>
<dbReference type="EMBL" id="BDIP01004451">
    <property type="protein sequence ID" value="GIQ88851.1"/>
    <property type="molecule type" value="Genomic_DNA"/>
</dbReference>
<organism evidence="3 4">
    <name type="scientific">Kipferlia bialata</name>
    <dbReference type="NCBI Taxonomy" id="797122"/>
    <lineage>
        <taxon>Eukaryota</taxon>
        <taxon>Metamonada</taxon>
        <taxon>Carpediemonas-like organisms</taxon>
        <taxon>Kipferlia</taxon>
    </lineage>
</organism>
<keyword evidence="4" id="KW-1185">Reference proteome</keyword>
<dbReference type="GO" id="GO:0005634">
    <property type="term" value="C:nucleus"/>
    <property type="evidence" value="ECO:0007669"/>
    <property type="project" value="TreeGrafter"/>
</dbReference>
<feature type="region of interest" description="Disordered" evidence="2">
    <location>
        <begin position="1"/>
        <end position="32"/>
    </location>
</feature>
<dbReference type="SUPFAM" id="SSF46950">
    <property type="entry name" value="Double-stranded DNA-binding domain"/>
    <property type="match status" value="1"/>
</dbReference>
<proteinExistence type="inferred from homology"/>
<gene>
    <name evidence="3" type="ORF">KIPB_011193</name>
</gene>
<dbReference type="InterPro" id="IPR002836">
    <property type="entry name" value="PDCD5-like"/>
</dbReference>
<dbReference type="PANTHER" id="PTHR10840">
    <property type="entry name" value="PROGRAMMED CELL DEATH PROTEIN 5"/>
    <property type="match status" value="1"/>
</dbReference>
<dbReference type="PIRSF" id="PIRSF015730">
    <property type="entry name" value="TFAR19"/>
    <property type="match status" value="1"/>
</dbReference>
<feature type="compositionally biased region" description="Basic and acidic residues" evidence="2">
    <location>
        <begin position="15"/>
        <end position="32"/>
    </location>
</feature>
<evidence type="ECO:0000256" key="2">
    <source>
        <dbReference type="SAM" id="MobiDB-lite"/>
    </source>
</evidence>
<feature type="non-terminal residue" evidence="3">
    <location>
        <position position="1"/>
    </location>
</feature>
<dbReference type="AlphaFoldDB" id="A0A9K3D648"/>
<accession>A0A9K3D648</accession>
<name>A0A9K3D648_9EUKA</name>
<dbReference type="GO" id="GO:0003677">
    <property type="term" value="F:DNA binding"/>
    <property type="evidence" value="ECO:0007669"/>
    <property type="project" value="InterPro"/>
</dbReference>
<evidence type="ECO:0000313" key="4">
    <source>
        <dbReference type="Proteomes" id="UP000265618"/>
    </source>
</evidence>
<dbReference type="GO" id="GO:0005829">
    <property type="term" value="C:cytosol"/>
    <property type="evidence" value="ECO:0007669"/>
    <property type="project" value="TreeGrafter"/>
</dbReference>
<dbReference type="InterPro" id="IPR036883">
    <property type="entry name" value="PDCD5-like_sf"/>
</dbReference>
<dbReference type="Pfam" id="PF01984">
    <property type="entry name" value="dsDNA_bind"/>
    <property type="match status" value="1"/>
</dbReference>
<dbReference type="PANTHER" id="PTHR10840:SF0">
    <property type="entry name" value="PROGRAMMED CELL DEATH PROTEIN 5"/>
    <property type="match status" value="1"/>
</dbReference>
<dbReference type="Proteomes" id="UP000265618">
    <property type="component" value="Unassembled WGS sequence"/>
</dbReference>
<evidence type="ECO:0000313" key="3">
    <source>
        <dbReference type="EMBL" id="GIQ88851.1"/>
    </source>
</evidence>
<evidence type="ECO:0000256" key="1">
    <source>
        <dbReference type="ARBA" id="ARBA00010490"/>
    </source>
</evidence>